<dbReference type="PANTHER" id="PTHR24214:SF62">
    <property type="entry name" value="LEUPAXIN"/>
    <property type="match status" value="1"/>
</dbReference>
<feature type="region of interest" description="Disordered" evidence="5">
    <location>
        <begin position="1"/>
        <end position="131"/>
    </location>
</feature>
<keyword evidence="3 4" id="KW-0440">LIM domain</keyword>
<keyword evidence="2 4" id="KW-0862">Zinc</keyword>
<dbReference type="CDD" id="cd08368">
    <property type="entry name" value="LIM"/>
    <property type="match status" value="2"/>
</dbReference>
<dbReference type="FunFam" id="2.10.110.10:FF:000127">
    <property type="entry name" value="LIM domain protein"/>
    <property type="match status" value="1"/>
</dbReference>
<dbReference type="SMART" id="SM00132">
    <property type="entry name" value="LIM"/>
    <property type="match status" value="3"/>
</dbReference>
<dbReference type="PANTHER" id="PTHR24214">
    <property type="entry name" value="PDZ AND LIM DOMAIN PROTEIN ZASP"/>
    <property type="match status" value="1"/>
</dbReference>
<dbReference type="HOGENOM" id="CLU_009967_0_0_1"/>
<keyword evidence="1 4" id="KW-0479">Metal-binding</keyword>
<dbReference type="Pfam" id="PF00412">
    <property type="entry name" value="LIM"/>
    <property type="match status" value="3"/>
</dbReference>
<evidence type="ECO:0000256" key="5">
    <source>
        <dbReference type="SAM" id="MobiDB-lite"/>
    </source>
</evidence>
<feature type="domain" description="LIM zinc-binding" evidence="6">
    <location>
        <begin position="674"/>
        <end position="734"/>
    </location>
</feature>
<dbReference type="PROSITE" id="PS00478">
    <property type="entry name" value="LIM_DOMAIN_1"/>
    <property type="match status" value="2"/>
</dbReference>
<evidence type="ECO:0000256" key="1">
    <source>
        <dbReference type="ARBA" id="ARBA00022723"/>
    </source>
</evidence>
<feature type="compositionally biased region" description="Polar residues" evidence="5">
    <location>
        <begin position="1"/>
        <end position="12"/>
    </location>
</feature>
<feature type="compositionally biased region" description="Polar residues" evidence="5">
    <location>
        <begin position="365"/>
        <end position="377"/>
    </location>
</feature>
<feature type="compositionally biased region" description="Low complexity" evidence="5">
    <location>
        <begin position="214"/>
        <end position="230"/>
    </location>
</feature>
<feature type="domain" description="LIM zinc-binding" evidence="6">
    <location>
        <begin position="752"/>
        <end position="812"/>
    </location>
</feature>
<evidence type="ECO:0000256" key="3">
    <source>
        <dbReference type="ARBA" id="ARBA00023038"/>
    </source>
</evidence>
<dbReference type="GO" id="GO:0030695">
    <property type="term" value="F:GTPase regulator activity"/>
    <property type="evidence" value="ECO:0007669"/>
    <property type="project" value="UniProtKB-ARBA"/>
</dbReference>
<evidence type="ECO:0000259" key="6">
    <source>
        <dbReference type="PROSITE" id="PS50023"/>
    </source>
</evidence>
<name>N1QLE2_SPHMS</name>
<dbReference type="GO" id="GO:0001725">
    <property type="term" value="C:stress fiber"/>
    <property type="evidence" value="ECO:0007669"/>
    <property type="project" value="TreeGrafter"/>
</dbReference>
<dbReference type="PROSITE" id="PS50023">
    <property type="entry name" value="LIM_DOMAIN_2"/>
    <property type="match status" value="3"/>
</dbReference>
<dbReference type="FunFam" id="2.10.110.10:FF:000077">
    <property type="entry name" value="LIM domain protein"/>
    <property type="match status" value="1"/>
</dbReference>
<feature type="compositionally biased region" description="Polar residues" evidence="5">
    <location>
        <begin position="391"/>
        <end position="405"/>
    </location>
</feature>
<dbReference type="AlphaFoldDB" id="N1QLE2"/>
<feature type="compositionally biased region" description="Basic and acidic residues" evidence="5">
    <location>
        <begin position="416"/>
        <end position="442"/>
    </location>
</feature>
<dbReference type="GeneID" id="27900647"/>
<feature type="compositionally biased region" description="Low complexity" evidence="5">
    <location>
        <begin position="103"/>
        <end position="121"/>
    </location>
</feature>
<dbReference type="OrthoDB" id="15567at2759"/>
<dbReference type="Gene3D" id="2.10.110.10">
    <property type="entry name" value="Cysteine Rich Protein"/>
    <property type="match status" value="3"/>
</dbReference>
<dbReference type="OMA" id="CGDPFTP"/>
<dbReference type="GO" id="GO:0031941">
    <property type="term" value="C:filamentous actin"/>
    <property type="evidence" value="ECO:0007669"/>
    <property type="project" value="TreeGrafter"/>
</dbReference>
<organism evidence="7 8">
    <name type="scientific">Sphaerulina musiva (strain SO2202)</name>
    <name type="common">Poplar stem canker fungus</name>
    <name type="synonym">Septoria musiva</name>
    <dbReference type="NCBI Taxonomy" id="692275"/>
    <lineage>
        <taxon>Eukaryota</taxon>
        <taxon>Fungi</taxon>
        <taxon>Dikarya</taxon>
        <taxon>Ascomycota</taxon>
        <taxon>Pezizomycotina</taxon>
        <taxon>Dothideomycetes</taxon>
        <taxon>Dothideomycetidae</taxon>
        <taxon>Mycosphaerellales</taxon>
        <taxon>Mycosphaerellaceae</taxon>
        <taxon>Sphaerulina</taxon>
    </lineage>
</organism>
<dbReference type="InterPro" id="IPR050604">
    <property type="entry name" value="PDZ-LIM_domain"/>
</dbReference>
<feature type="compositionally biased region" description="Polar residues" evidence="5">
    <location>
        <begin position="493"/>
        <end position="523"/>
    </location>
</feature>
<proteinExistence type="predicted"/>
<accession>N1QLE2</accession>
<feature type="compositionally biased region" description="Basic and acidic residues" evidence="5">
    <location>
        <begin position="475"/>
        <end position="488"/>
    </location>
</feature>
<dbReference type="GO" id="GO:0051371">
    <property type="term" value="F:muscle alpha-actinin binding"/>
    <property type="evidence" value="ECO:0007669"/>
    <property type="project" value="TreeGrafter"/>
</dbReference>
<feature type="region of interest" description="Disordered" evidence="5">
    <location>
        <begin position="288"/>
        <end position="667"/>
    </location>
</feature>
<evidence type="ECO:0000256" key="2">
    <source>
        <dbReference type="ARBA" id="ARBA00022833"/>
    </source>
</evidence>
<dbReference type="InterPro" id="IPR001781">
    <property type="entry name" value="Znf_LIM"/>
</dbReference>
<feature type="compositionally biased region" description="Basic and acidic residues" evidence="5">
    <location>
        <begin position="527"/>
        <end position="547"/>
    </location>
</feature>
<dbReference type="GO" id="GO:0046872">
    <property type="term" value="F:metal ion binding"/>
    <property type="evidence" value="ECO:0007669"/>
    <property type="project" value="UniProtKB-KW"/>
</dbReference>
<sequence>MKEQVPSPTYFSKEQIASYLSELRQPPPARPSGSRPAPPSKLGSLRRTDTVAPAEAGHSDRRQLSTCASLPMMESTTKPSGSRSPFAGRPLARAPSRSPEPSGPSQSPALSAAPSMSAQQARPRRTPSMTYMENGLRWMEKQETRSLSQALADMDLEAERKMHAAAQDEAAMLVWKHQNPEAISGPYVNPDLRTRDYRSHLRKGSYHRSHSQDAHSSSGSHSASDGSQASPTGESAMLPTGLNNAQVPRKVSPPTGRVSVQKRRGSSSKSYDELAEVVAQDIAIAHRRSSSGSKRIMSGEKKKFMSPDDRIWEDPEEGAAPAMQQDGTNQQVKDSGAYATQAQPSHVRRNPFARVRAQYEKSLERSNSAPALQTLNGISPPRHERVEIQRNPPSQSRNAFYTSNEVVLPPTPPIELQHEPDDVAPKTTKMADGREIRGDDIRAATSKSRSAYSPNLPRPTIVSDKPGRPIVSFQKDYKPKEIVMEEQHATALPTESPSPSSPQMGNVDTSPSRIPTKPGSSPFIQRAFDESPVKSRVSPRGESESPTKSRIPKINVSDVPKWTPSVQPSTSPTRQSVLPPVPTIRAPHIPHIPTICPPEEESTPVPEVRTVSVDVETPPVGESPTKSSRMSQRPSQAAVAPSPGRPLPRHANTTPIPQSKSTPHYTPSIRASSTLCAHCALPIAGRILSAAGERFHPGCFVCHQCNTNLECVAFYPEPERQRAARLEDPDSAGEDPTLRFYCHLDFHELFSPRCKSCKTPIEGEVIVACGAEWHEGHFFCAQCGDPFDSSTPFVEKDGHAWCVGCHTNRYSSKCRKCKKPVTDVVVKALGSDWHSNCFTCMECNGEFADGRYFLRGDSQDCPVCVSCEERRLKAA</sequence>
<dbReference type="Proteomes" id="UP000016931">
    <property type="component" value="Unassembled WGS sequence"/>
</dbReference>
<feature type="compositionally biased region" description="Polar residues" evidence="5">
    <location>
        <begin position="564"/>
        <end position="576"/>
    </location>
</feature>
<feature type="domain" description="LIM zinc-binding" evidence="6">
    <location>
        <begin position="813"/>
        <end position="874"/>
    </location>
</feature>
<dbReference type="eggNOG" id="KOG1703">
    <property type="taxonomic scope" value="Eukaryota"/>
</dbReference>
<gene>
    <name evidence="7" type="ORF">SEPMUDRAFT_146194</name>
</gene>
<dbReference type="RefSeq" id="XP_016765223.1">
    <property type="nucleotide sequence ID" value="XM_016903510.1"/>
</dbReference>
<feature type="compositionally biased region" description="Polar residues" evidence="5">
    <location>
        <begin position="624"/>
        <end position="635"/>
    </location>
</feature>
<dbReference type="GO" id="GO:0030036">
    <property type="term" value="P:actin cytoskeleton organization"/>
    <property type="evidence" value="ECO:0007669"/>
    <property type="project" value="TreeGrafter"/>
</dbReference>
<evidence type="ECO:0000313" key="7">
    <source>
        <dbReference type="EMBL" id="EMF17102.1"/>
    </source>
</evidence>
<feature type="region of interest" description="Disordered" evidence="5">
    <location>
        <begin position="201"/>
        <end position="272"/>
    </location>
</feature>
<feature type="compositionally biased region" description="Basic and acidic residues" evidence="5">
    <location>
        <begin position="297"/>
        <end position="313"/>
    </location>
</feature>
<dbReference type="GO" id="GO:0003779">
    <property type="term" value="F:actin binding"/>
    <property type="evidence" value="ECO:0007669"/>
    <property type="project" value="TreeGrafter"/>
</dbReference>
<reference evidence="7 8" key="1">
    <citation type="journal article" date="2012" name="PLoS Pathog.">
        <title>Diverse lifestyles and strategies of plant pathogenesis encoded in the genomes of eighteen Dothideomycetes fungi.</title>
        <authorList>
            <person name="Ohm R.A."/>
            <person name="Feau N."/>
            <person name="Henrissat B."/>
            <person name="Schoch C.L."/>
            <person name="Horwitz B.A."/>
            <person name="Barry K.W."/>
            <person name="Condon B.J."/>
            <person name="Copeland A.C."/>
            <person name="Dhillon B."/>
            <person name="Glaser F."/>
            <person name="Hesse C.N."/>
            <person name="Kosti I."/>
            <person name="LaButti K."/>
            <person name="Lindquist E.A."/>
            <person name="Lucas S."/>
            <person name="Salamov A.A."/>
            <person name="Bradshaw R.E."/>
            <person name="Ciuffetti L."/>
            <person name="Hamelin R.C."/>
            <person name="Kema G.H.J."/>
            <person name="Lawrence C."/>
            <person name="Scott J.A."/>
            <person name="Spatafora J.W."/>
            <person name="Turgeon B.G."/>
            <person name="de Wit P.J.G.M."/>
            <person name="Zhong S."/>
            <person name="Goodwin S.B."/>
            <person name="Grigoriev I.V."/>
        </authorList>
    </citation>
    <scope>NUCLEOTIDE SEQUENCE [LARGE SCALE GENOMIC DNA]</scope>
    <source>
        <strain evidence="7 8">SO2202</strain>
    </source>
</reference>
<evidence type="ECO:0000256" key="4">
    <source>
        <dbReference type="PROSITE-ProRule" id="PRU00125"/>
    </source>
</evidence>
<keyword evidence="8" id="KW-1185">Reference proteome</keyword>
<feature type="compositionally biased region" description="Polar residues" evidence="5">
    <location>
        <begin position="325"/>
        <end position="344"/>
    </location>
</feature>
<feature type="compositionally biased region" description="Polar residues" evidence="5">
    <location>
        <begin position="651"/>
        <end position="667"/>
    </location>
</feature>
<protein>
    <recommendedName>
        <fullName evidence="6">LIM zinc-binding domain-containing protein</fullName>
    </recommendedName>
</protein>
<feature type="compositionally biased region" description="Polar residues" evidence="5">
    <location>
        <begin position="64"/>
        <end position="83"/>
    </location>
</feature>
<dbReference type="SUPFAM" id="SSF57716">
    <property type="entry name" value="Glucocorticoid receptor-like (DNA-binding domain)"/>
    <property type="match status" value="3"/>
</dbReference>
<dbReference type="EMBL" id="KB456260">
    <property type="protein sequence ID" value="EMF17102.1"/>
    <property type="molecule type" value="Genomic_DNA"/>
</dbReference>
<evidence type="ECO:0000313" key="8">
    <source>
        <dbReference type="Proteomes" id="UP000016931"/>
    </source>
</evidence>
<dbReference type="STRING" id="692275.N1QLE2"/>